<protein>
    <submittedName>
        <fullName evidence="1">Uncharacterized protein</fullName>
    </submittedName>
</protein>
<gene>
    <name evidence="1" type="ORF">CIB84_015812</name>
</gene>
<organism evidence="1 2">
    <name type="scientific">Bambusicola thoracicus</name>
    <name type="common">Chinese bamboo-partridge</name>
    <name type="synonym">Perdix thoracica</name>
    <dbReference type="NCBI Taxonomy" id="9083"/>
    <lineage>
        <taxon>Eukaryota</taxon>
        <taxon>Metazoa</taxon>
        <taxon>Chordata</taxon>
        <taxon>Craniata</taxon>
        <taxon>Vertebrata</taxon>
        <taxon>Euteleostomi</taxon>
        <taxon>Archelosauria</taxon>
        <taxon>Archosauria</taxon>
        <taxon>Dinosauria</taxon>
        <taxon>Saurischia</taxon>
        <taxon>Theropoda</taxon>
        <taxon>Coelurosauria</taxon>
        <taxon>Aves</taxon>
        <taxon>Neognathae</taxon>
        <taxon>Galloanserae</taxon>
        <taxon>Galliformes</taxon>
        <taxon>Phasianidae</taxon>
        <taxon>Perdicinae</taxon>
        <taxon>Bambusicola</taxon>
    </lineage>
</organism>
<sequence>MDGPSETILLLKITEALRIEKLQHNFFSRRTPYVPWF</sequence>
<evidence type="ECO:0000313" key="1">
    <source>
        <dbReference type="EMBL" id="POI20438.1"/>
    </source>
</evidence>
<comment type="caution">
    <text evidence="1">The sequence shown here is derived from an EMBL/GenBank/DDBJ whole genome shotgun (WGS) entry which is preliminary data.</text>
</comment>
<reference evidence="1 2" key="1">
    <citation type="submission" date="2018-01" db="EMBL/GenBank/DDBJ databases">
        <title>Comparison of the Chinese Bamboo Partridge and Red Junglefowl genome sequences highlights the importance of demography in genome evolution.</title>
        <authorList>
            <person name="Tiley G.P."/>
            <person name="Kimball R.T."/>
            <person name="Braun E.L."/>
            <person name="Burleigh J.G."/>
        </authorList>
    </citation>
    <scope>NUCLEOTIDE SEQUENCE [LARGE SCALE GENOMIC DNA]</scope>
    <source>
        <strain evidence="1">RTK389</strain>
        <tissue evidence="1">Blood</tissue>
    </source>
</reference>
<name>A0A2P4S8L5_BAMTH</name>
<dbReference type="AlphaFoldDB" id="A0A2P4S8L5"/>
<accession>A0A2P4S8L5</accession>
<proteinExistence type="predicted"/>
<keyword evidence="2" id="KW-1185">Reference proteome</keyword>
<dbReference type="Proteomes" id="UP000237246">
    <property type="component" value="Unassembled WGS sequence"/>
</dbReference>
<dbReference type="EMBL" id="PPHD01083350">
    <property type="protein sequence ID" value="POI20438.1"/>
    <property type="molecule type" value="Genomic_DNA"/>
</dbReference>
<evidence type="ECO:0000313" key="2">
    <source>
        <dbReference type="Proteomes" id="UP000237246"/>
    </source>
</evidence>